<protein>
    <submittedName>
        <fullName evidence="2">Uncharacterized protein</fullName>
    </submittedName>
</protein>
<sequence>MNDLHDRLTSVLADDLPTTVAATMPDNPLRTRTHRTGAALTHATARPAFLTELEFGGVPVADGTSSTTTSQATGHLLVAKRAGTR</sequence>
<evidence type="ECO:0000313" key="2">
    <source>
        <dbReference type="EMBL" id="NYI04915.1"/>
    </source>
</evidence>
<keyword evidence="3" id="KW-1185">Reference proteome</keyword>
<feature type="region of interest" description="Disordered" evidence="1">
    <location>
        <begin position="62"/>
        <end position="85"/>
    </location>
</feature>
<dbReference type="EMBL" id="JACBZD010000001">
    <property type="protein sequence ID" value="NYI04915.1"/>
    <property type="molecule type" value="Genomic_DNA"/>
</dbReference>
<name>A0A852ZSV9_9ACTN</name>
<organism evidence="2 3">
    <name type="scientific">Allostreptomyces psammosilenae</name>
    <dbReference type="NCBI Taxonomy" id="1892865"/>
    <lineage>
        <taxon>Bacteria</taxon>
        <taxon>Bacillati</taxon>
        <taxon>Actinomycetota</taxon>
        <taxon>Actinomycetes</taxon>
        <taxon>Kitasatosporales</taxon>
        <taxon>Streptomycetaceae</taxon>
        <taxon>Allostreptomyces</taxon>
    </lineage>
</organism>
<reference evidence="2 3" key="1">
    <citation type="submission" date="2020-07" db="EMBL/GenBank/DDBJ databases">
        <title>Sequencing the genomes of 1000 actinobacteria strains.</title>
        <authorList>
            <person name="Klenk H.-P."/>
        </authorList>
    </citation>
    <scope>NUCLEOTIDE SEQUENCE [LARGE SCALE GENOMIC DNA]</scope>
    <source>
        <strain evidence="2 3">DSM 42178</strain>
    </source>
</reference>
<accession>A0A852ZSV9</accession>
<comment type="caution">
    <text evidence="2">The sequence shown here is derived from an EMBL/GenBank/DDBJ whole genome shotgun (WGS) entry which is preliminary data.</text>
</comment>
<dbReference type="Proteomes" id="UP000567795">
    <property type="component" value="Unassembled WGS sequence"/>
</dbReference>
<gene>
    <name evidence="2" type="ORF">FHU37_001858</name>
</gene>
<proteinExistence type="predicted"/>
<evidence type="ECO:0000313" key="3">
    <source>
        <dbReference type="Proteomes" id="UP000567795"/>
    </source>
</evidence>
<dbReference type="AlphaFoldDB" id="A0A852ZSV9"/>
<evidence type="ECO:0000256" key="1">
    <source>
        <dbReference type="SAM" id="MobiDB-lite"/>
    </source>
</evidence>
<dbReference type="RefSeq" id="WP_179813746.1">
    <property type="nucleotide sequence ID" value="NZ_JACBZD010000001.1"/>
</dbReference>